<dbReference type="Proteomes" id="UP000663870">
    <property type="component" value="Unassembled WGS sequence"/>
</dbReference>
<proteinExistence type="predicted"/>
<dbReference type="Proteomes" id="UP000663854">
    <property type="component" value="Unassembled WGS sequence"/>
</dbReference>
<sequence>MTLCSDDEHDLKEVLMYMKQQLVSGETNLRTLGKILWEMGKLDLAKQYFTRLLKELSPNDPLLGT</sequence>
<dbReference type="AlphaFoldDB" id="A0A815Y307"/>
<evidence type="ECO:0000313" key="3">
    <source>
        <dbReference type="Proteomes" id="UP000663854"/>
    </source>
</evidence>
<dbReference type="EMBL" id="CAJNOH010015668">
    <property type="protein sequence ID" value="CAF1565421.1"/>
    <property type="molecule type" value="Genomic_DNA"/>
</dbReference>
<name>A0A815Y307_9BILA</name>
<evidence type="ECO:0000313" key="4">
    <source>
        <dbReference type="Proteomes" id="UP000663870"/>
    </source>
</evidence>
<evidence type="ECO:0000313" key="1">
    <source>
        <dbReference type="EMBL" id="CAF1565421.1"/>
    </source>
</evidence>
<keyword evidence="4" id="KW-1185">Reference proteome</keyword>
<reference evidence="1" key="1">
    <citation type="submission" date="2021-02" db="EMBL/GenBank/DDBJ databases">
        <authorList>
            <person name="Nowell W R."/>
        </authorList>
    </citation>
    <scope>NUCLEOTIDE SEQUENCE</scope>
</reference>
<feature type="non-terminal residue" evidence="1">
    <location>
        <position position="65"/>
    </location>
</feature>
<evidence type="ECO:0000313" key="2">
    <source>
        <dbReference type="EMBL" id="CAF1678988.1"/>
    </source>
</evidence>
<gene>
    <name evidence="2" type="ORF">JXQ802_LOCUS58845</name>
    <name evidence="1" type="ORF">PYM288_LOCUS42204</name>
</gene>
<protein>
    <submittedName>
        <fullName evidence="1">Uncharacterized protein</fullName>
    </submittedName>
</protein>
<accession>A0A815Y307</accession>
<organism evidence="1 3">
    <name type="scientific">Rotaria sordida</name>
    <dbReference type="NCBI Taxonomy" id="392033"/>
    <lineage>
        <taxon>Eukaryota</taxon>
        <taxon>Metazoa</taxon>
        <taxon>Spiralia</taxon>
        <taxon>Gnathifera</taxon>
        <taxon>Rotifera</taxon>
        <taxon>Eurotatoria</taxon>
        <taxon>Bdelloidea</taxon>
        <taxon>Philodinida</taxon>
        <taxon>Philodinidae</taxon>
        <taxon>Rotaria</taxon>
    </lineage>
</organism>
<comment type="caution">
    <text evidence="1">The sequence shown here is derived from an EMBL/GenBank/DDBJ whole genome shotgun (WGS) entry which is preliminary data.</text>
</comment>
<dbReference type="EMBL" id="CAJNOL010017592">
    <property type="protein sequence ID" value="CAF1678988.1"/>
    <property type="molecule type" value="Genomic_DNA"/>
</dbReference>